<reference evidence="3" key="1">
    <citation type="submission" date="2016-12" db="EMBL/GenBank/DDBJ databases">
        <title>Discovery of methanogenic haloarchaea.</title>
        <authorList>
            <person name="Sorokin D.Y."/>
            <person name="Makarova K.S."/>
            <person name="Abbas B."/>
            <person name="Ferrer M."/>
            <person name="Golyshin P.N."/>
        </authorList>
    </citation>
    <scope>NUCLEOTIDE SEQUENCE [LARGE SCALE GENOMIC DNA]</scope>
    <source>
        <strain evidence="3">HMET1</strain>
    </source>
</reference>
<proteinExistence type="predicted"/>
<dbReference type="GO" id="GO:0016757">
    <property type="term" value="F:glycosyltransferase activity"/>
    <property type="evidence" value="ECO:0007669"/>
    <property type="project" value="InterPro"/>
</dbReference>
<dbReference type="Proteomes" id="UP000185744">
    <property type="component" value="Unassembled WGS sequence"/>
</dbReference>
<protein>
    <submittedName>
        <fullName evidence="3">Glycosyltransferase, AglL family</fullName>
    </submittedName>
</protein>
<dbReference type="SUPFAM" id="SSF53756">
    <property type="entry name" value="UDP-Glycosyltransferase/glycogen phosphorylase"/>
    <property type="match status" value="1"/>
</dbReference>
<dbReference type="InterPro" id="IPR001296">
    <property type="entry name" value="Glyco_trans_1"/>
</dbReference>
<dbReference type="CDD" id="cd03801">
    <property type="entry name" value="GT4_PimA-like"/>
    <property type="match status" value="1"/>
</dbReference>
<feature type="domain" description="Glycosyl transferase family 1" evidence="2">
    <location>
        <begin position="173"/>
        <end position="335"/>
    </location>
</feature>
<dbReference type="Gene3D" id="3.40.50.2000">
    <property type="entry name" value="Glycogen Phosphorylase B"/>
    <property type="match status" value="2"/>
</dbReference>
<evidence type="ECO:0000259" key="2">
    <source>
        <dbReference type="Pfam" id="PF00534"/>
    </source>
</evidence>
<evidence type="ECO:0000313" key="4">
    <source>
        <dbReference type="Proteomes" id="UP000185744"/>
    </source>
</evidence>
<dbReference type="InParanoid" id="A0A1Q6DSP6"/>
<dbReference type="AlphaFoldDB" id="A0A1Q6DSP6"/>
<sequence length="356" mass="40972">MIEIIAQTQPNKGGLGRLSYNMYKSIDKLGYDVTYYAFENEIPSYFFSDLIFSYQAEKKIDRDSILIGFMGQNYFASEDHNGRYYTICGDVRPFLDKLHQKGLMEFTNLKEKLNHIINDFGNNFLIDLHKHDLEISEKIIVPSSFVKNQLKYYNSEFGKKSVIYPHGVDKKLFSYKRKNSGDFILFVGGVSNRKGINDLIEALNRLKEIYGSFKSKLVGYGNWSKIKKLVKDKDLEENIDIEGYVSDKRLYELYSNAKVLILPSYSEGFGIPVVEAMAVGVPIIISENVGAKDLVRESGGGKIVKPGEINQISNYLKDFLENRSLNKKYGRKNRKLVSEKYTWKKTTKRLLEKLNI</sequence>
<dbReference type="STRING" id="1903181.BTN85_2045"/>
<keyword evidence="1" id="KW-0808">Transferase</keyword>
<dbReference type="PANTHER" id="PTHR46401:SF2">
    <property type="entry name" value="GLYCOSYLTRANSFERASE WBBK-RELATED"/>
    <property type="match status" value="1"/>
</dbReference>
<accession>A0A1Q6DSP6</accession>
<evidence type="ECO:0000256" key="1">
    <source>
        <dbReference type="ARBA" id="ARBA00022679"/>
    </source>
</evidence>
<evidence type="ECO:0000313" key="3">
    <source>
        <dbReference type="EMBL" id="OKY77395.1"/>
    </source>
</evidence>
<name>A0A1Q6DSP6_METT1</name>
<gene>
    <name evidence="3" type="ORF">BTN85_2045</name>
</gene>
<dbReference type="Pfam" id="PF00534">
    <property type="entry name" value="Glycos_transf_1"/>
    <property type="match status" value="1"/>
</dbReference>
<dbReference type="PANTHER" id="PTHR46401">
    <property type="entry name" value="GLYCOSYLTRANSFERASE WBBK-RELATED"/>
    <property type="match status" value="1"/>
</dbReference>
<keyword evidence="4" id="KW-1185">Reference proteome</keyword>
<comment type="caution">
    <text evidence="3">The sequence shown here is derived from an EMBL/GenBank/DDBJ whole genome shotgun (WGS) entry which is preliminary data.</text>
</comment>
<dbReference type="EMBL" id="MSDW01000002">
    <property type="protein sequence ID" value="OKY77395.1"/>
    <property type="molecule type" value="Genomic_DNA"/>
</dbReference>
<organism evidence="3 4">
    <name type="scientific">Methanohalarchaeum thermophilum</name>
    <dbReference type="NCBI Taxonomy" id="1903181"/>
    <lineage>
        <taxon>Archaea</taxon>
        <taxon>Methanobacteriati</taxon>
        <taxon>Methanobacteriota</taxon>
        <taxon>Methanonatronarchaeia</taxon>
        <taxon>Methanonatronarchaeales</taxon>
        <taxon>Methanonatronarchaeaceae</taxon>
        <taxon>Candidatus Methanohalarchaeum</taxon>
    </lineage>
</organism>